<feature type="region of interest" description="Disordered" evidence="1">
    <location>
        <begin position="579"/>
        <end position="616"/>
    </location>
</feature>
<name>A0ABW5CNJ3_9HYPH</name>
<comment type="caution">
    <text evidence="3">The sequence shown here is derived from an EMBL/GenBank/DDBJ whole genome shotgun (WGS) entry which is preliminary data.</text>
</comment>
<feature type="transmembrane region" description="Helical" evidence="2">
    <location>
        <begin position="303"/>
        <end position="320"/>
    </location>
</feature>
<feature type="transmembrane region" description="Helical" evidence="2">
    <location>
        <begin position="403"/>
        <end position="427"/>
    </location>
</feature>
<sequence length="616" mass="65987">MLEKSLFRVLGTIVGSLFGILLLVASDGQTWAIVIGLSLWVGLCAGAGNVVRGFLSYGVILAGYSASMVTLLHSARSAGHLAVGVDRMLTVLIGVGIALAIGWLFAGRNDPDSLGLRVRRLSRRILEDLAHHLEGTRSHDVNEHQRLLAEMAVIEDELDGHAAGSLRSRDGVRSVRRLLSAQVAMLLWTRRRQPPAGESPLTVALKDAAAALELPGGTGTANAALRRSVELAAADPAMHETLAALARAIHAQGAATGNEARSPASSGVVLHRDWIGAREALLRAGGVTLAVGLLWLATGWPAGSLMMLGITIMTTVFSTADNPAHTMRYVMIGQSLGAAGALACRWLIWPLATGEPGLVVSMFPFILLGGVLFAHRRTAPVGFDYNMILLLLLQPAWPLAGSFAGSLTTAVAVVLAPMVALVAYRLIFPVSGERRMRTLIAMMVREIEAMAARPGVSRQRAVWRARLYHRVLRLVRWAEKTGASPERVIEGGFAVLLLGSAILHIDELLLKPDLAAGTRRKLEAARARLRRVGSDPRRAVKALTDVARYLEKEPDADPALLREAAAELSEQNRFFQEAKSDIALPTDVPRPTGVRRSRPSRAIEASRPARGKDGGS</sequence>
<feature type="transmembrane region" description="Helical" evidence="2">
    <location>
        <begin position="7"/>
        <end position="25"/>
    </location>
</feature>
<dbReference type="Proteomes" id="UP001597371">
    <property type="component" value="Unassembled WGS sequence"/>
</dbReference>
<feature type="transmembrane region" description="Helical" evidence="2">
    <location>
        <begin position="332"/>
        <end position="352"/>
    </location>
</feature>
<feature type="transmembrane region" description="Helical" evidence="2">
    <location>
        <begin position="87"/>
        <end position="106"/>
    </location>
</feature>
<protein>
    <submittedName>
        <fullName evidence="3">FUSC family protein</fullName>
    </submittedName>
</protein>
<reference evidence="4" key="1">
    <citation type="journal article" date="2019" name="Int. J. Syst. Evol. Microbiol.">
        <title>The Global Catalogue of Microorganisms (GCM) 10K type strain sequencing project: providing services to taxonomists for standard genome sequencing and annotation.</title>
        <authorList>
            <consortium name="The Broad Institute Genomics Platform"/>
            <consortium name="The Broad Institute Genome Sequencing Center for Infectious Disease"/>
            <person name="Wu L."/>
            <person name="Ma J."/>
        </authorList>
    </citation>
    <scope>NUCLEOTIDE SEQUENCE [LARGE SCALE GENOMIC DNA]</scope>
    <source>
        <strain evidence="4">ZS-35-S2</strain>
    </source>
</reference>
<keyword evidence="2" id="KW-1133">Transmembrane helix</keyword>
<keyword evidence="2" id="KW-0812">Transmembrane</keyword>
<feature type="transmembrane region" description="Helical" evidence="2">
    <location>
        <begin position="54"/>
        <end position="75"/>
    </location>
</feature>
<evidence type="ECO:0000313" key="3">
    <source>
        <dbReference type="EMBL" id="MFD2238267.1"/>
    </source>
</evidence>
<dbReference type="EMBL" id="JBHUIJ010000015">
    <property type="protein sequence ID" value="MFD2238267.1"/>
    <property type="molecule type" value="Genomic_DNA"/>
</dbReference>
<evidence type="ECO:0000256" key="2">
    <source>
        <dbReference type="SAM" id="Phobius"/>
    </source>
</evidence>
<dbReference type="Pfam" id="PF04632">
    <property type="entry name" value="FUSC"/>
    <property type="match status" value="1"/>
</dbReference>
<proteinExistence type="predicted"/>
<dbReference type="InterPro" id="IPR006726">
    <property type="entry name" value="PHBA_efflux_AaeB/fusaric-R"/>
</dbReference>
<evidence type="ECO:0000313" key="4">
    <source>
        <dbReference type="Proteomes" id="UP001597371"/>
    </source>
</evidence>
<feature type="transmembrane region" description="Helical" evidence="2">
    <location>
        <begin position="358"/>
        <end position="374"/>
    </location>
</feature>
<organism evidence="3 4">
    <name type="scientific">Aureimonas populi</name>
    <dbReference type="NCBI Taxonomy" id="1701758"/>
    <lineage>
        <taxon>Bacteria</taxon>
        <taxon>Pseudomonadati</taxon>
        <taxon>Pseudomonadota</taxon>
        <taxon>Alphaproteobacteria</taxon>
        <taxon>Hyphomicrobiales</taxon>
        <taxon>Aurantimonadaceae</taxon>
        <taxon>Aureimonas</taxon>
    </lineage>
</organism>
<keyword evidence="2" id="KW-0472">Membrane</keyword>
<gene>
    <name evidence="3" type="ORF">ACFSKQ_12490</name>
</gene>
<evidence type="ECO:0000256" key="1">
    <source>
        <dbReference type="SAM" id="MobiDB-lite"/>
    </source>
</evidence>
<dbReference type="RefSeq" id="WP_209738850.1">
    <property type="nucleotide sequence ID" value="NZ_CP072611.1"/>
</dbReference>
<feature type="transmembrane region" description="Helical" evidence="2">
    <location>
        <begin position="31"/>
        <end position="47"/>
    </location>
</feature>
<keyword evidence="4" id="KW-1185">Reference proteome</keyword>
<accession>A0ABW5CNJ3</accession>